<evidence type="ECO:0000256" key="2">
    <source>
        <dbReference type="PROSITE-ProRule" id="PRU00169"/>
    </source>
</evidence>
<evidence type="ECO:0000256" key="1">
    <source>
        <dbReference type="ARBA" id="ARBA00022553"/>
    </source>
</evidence>
<organism evidence="4 5">
    <name type="scientific">Fibrisoma montanum</name>
    <dbReference type="NCBI Taxonomy" id="2305895"/>
    <lineage>
        <taxon>Bacteria</taxon>
        <taxon>Pseudomonadati</taxon>
        <taxon>Bacteroidota</taxon>
        <taxon>Cytophagia</taxon>
        <taxon>Cytophagales</taxon>
        <taxon>Spirosomataceae</taxon>
        <taxon>Fibrisoma</taxon>
    </lineage>
</organism>
<dbReference type="SMART" id="SM00448">
    <property type="entry name" value="REC"/>
    <property type="match status" value="1"/>
</dbReference>
<feature type="modified residue" description="4-aspartylphosphate" evidence="2">
    <location>
        <position position="63"/>
    </location>
</feature>
<feature type="domain" description="Response regulatory" evidence="3">
    <location>
        <begin position="9"/>
        <end position="126"/>
    </location>
</feature>
<dbReference type="Proteomes" id="UP000283523">
    <property type="component" value="Unassembled WGS sequence"/>
</dbReference>
<dbReference type="PROSITE" id="PS50110">
    <property type="entry name" value="RESPONSE_REGULATORY"/>
    <property type="match status" value="1"/>
</dbReference>
<accession>A0A418M5I5</accession>
<dbReference type="Pfam" id="PF00072">
    <property type="entry name" value="Response_reg"/>
    <property type="match status" value="1"/>
</dbReference>
<dbReference type="InterPro" id="IPR050956">
    <property type="entry name" value="2C_system_His_kinase"/>
</dbReference>
<dbReference type="InterPro" id="IPR001789">
    <property type="entry name" value="Sig_transdc_resp-reg_receiver"/>
</dbReference>
<comment type="caution">
    <text evidence="4">The sequence shown here is derived from an EMBL/GenBank/DDBJ whole genome shotgun (WGS) entry which is preliminary data.</text>
</comment>
<gene>
    <name evidence="4" type="ORF">DYU11_16990</name>
</gene>
<name>A0A418M5I5_9BACT</name>
<keyword evidence="5" id="KW-1185">Reference proteome</keyword>
<dbReference type="CDD" id="cd17546">
    <property type="entry name" value="REC_hyHK_CKI1_RcsC-like"/>
    <property type="match status" value="1"/>
</dbReference>
<sequence length="127" mass="13979">MDPSLTGVRILIVDDNTLNLKLFSKIIARWGAITATAEHGRQAVDMVQQNLDNATPYQIIIMDLQMPVMDGATACRTIREFDQSVVVLAASANELLKEEMMSSGFNDCVLKPFDTAQLHEKLIASLA</sequence>
<dbReference type="RefSeq" id="WP_119668914.1">
    <property type="nucleotide sequence ID" value="NZ_QXED01000005.1"/>
</dbReference>
<dbReference type="GO" id="GO:0000160">
    <property type="term" value="P:phosphorelay signal transduction system"/>
    <property type="evidence" value="ECO:0007669"/>
    <property type="project" value="InterPro"/>
</dbReference>
<reference evidence="4 5" key="1">
    <citation type="submission" date="2018-08" db="EMBL/GenBank/DDBJ databases">
        <title>Fibrisoma montanum sp. nov., isolated from Danxia mountain soil.</title>
        <authorList>
            <person name="Huang Y."/>
        </authorList>
    </citation>
    <scope>NUCLEOTIDE SEQUENCE [LARGE SCALE GENOMIC DNA]</scope>
    <source>
        <strain evidence="4 5">HYT19</strain>
    </source>
</reference>
<protein>
    <submittedName>
        <fullName evidence="4">Response regulator</fullName>
    </submittedName>
</protein>
<dbReference type="EMBL" id="QXED01000005">
    <property type="protein sequence ID" value="RIV21123.1"/>
    <property type="molecule type" value="Genomic_DNA"/>
</dbReference>
<dbReference type="PANTHER" id="PTHR43719">
    <property type="entry name" value="TWO-COMPONENT HISTIDINE KINASE"/>
    <property type="match status" value="1"/>
</dbReference>
<dbReference type="AlphaFoldDB" id="A0A418M5I5"/>
<dbReference type="InterPro" id="IPR011006">
    <property type="entry name" value="CheY-like_superfamily"/>
</dbReference>
<evidence type="ECO:0000313" key="4">
    <source>
        <dbReference type="EMBL" id="RIV21123.1"/>
    </source>
</evidence>
<proteinExistence type="predicted"/>
<evidence type="ECO:0000259" key="3">
    <source>
        <dbReference type="PROSITE" id="PS50110"/>
    </source>
</evidence>
<evidence type="ECO:0000313" key="5">
    <source>
        <dbReference type="Proteomes" id="UP000283523"/>
    </source>
</evidence>
<dbReference type="Gene3D" id="3.40.50.2300">
    <property type="match status" value="1"/>
</dbReference>
<keyword evidence="1 2" id="KW-0597">Phosphoprotein</keyword>
<dbReference type="PANTHER" id="PTHR43719:SF28">
    <property type="entry name" value="PEROXIDE STRESS-ACTIVATED HISTIDINE KINASE MAK1-RELATED"/>
    <property type="match status" value="1"/>
</dbReference>
<dbReference type="SUPFAM" id="SSF52172">
    <property type="entry name" value="CheY-like"/>
    <property type="match status" value="1"/>
</dbReference>